<dbReference type="EMBL" id="CP113162">
    <property type="protein sequence ID" value="WEF52534.1"/>
    <property type="molecule type" value="Genomic_DNA"/>
</dbReference>
<gene>
    <name evidence="1" type="ORF">AFIC_001025</name>
</gene>
<name>A0ABY8BS64_AFICR</name>
<sequence>MKRKKEKPDNIQRAQDILYRAHRRVMLECDMRHDWSMFVVVSQAATSGICAEVVSSDQLMRDRGEKVIQQMTAQFASMLREDFDRRIEHEKAQTRQ</sequence>
<organism evidence="1 2">
    <name type="scientific">Afipia carboxydohydrogena</name>
    <name type="common">Pseudomonas carboxydohydrogena</name>
    <dbReference type="NCBI Taxonomy" id="290"/>
    <lineage>
        <taxon>Bacteria</taxon>
        <taxon>Pseudomonadati</taxon>
        <taxon>Pseudomonadota</taxon>
        <taxon>Alphaproteobacteria</taxon>
        <taxon>Hyphomicrobiales</taxon>
        <taxon>Nitrobacteraceae</taxon>
        <taxon>Afipia</taxon>
    </lineage>
</organism>
<protein>
    <submittedName>
        <fullName evidence="1">Uncharacterized protein</fullName>
    </submittedName>
</protein>
<dbReference type="Proteomes" id="UP001213907">
    <property type="component" value="Chromosome"/>
</dbReference>
<dbReference type="RefSeq" id="WP_275248075.1">
    <property type="nucleotide sequence ID" value="NZ_BAABDX010000001.1"/>
</dbReference>
<evidence type="ECO:0000313" key="1">
    <source>
        <dbReference type="EMBL" id="WEF52534.1"/>
    </source>
</evidence>
<keyword evidence="2" id="KW-1185">Reference proteome</keyword>
<accession>A0ABY8BS64</accession>
<evidence type="ECO:0000313" key="2">
    <source>
        <dbReference type="Proteomes" id="UP001213907"/>
    </source>
</evidence>
<reference evidence="1 2" key="1">
    <citation type="submission" date="2022-11" db="EMBL/GenBank/DDBJ databases">
        <authorList>
            <person name="Siebert D."/>
            <person name="Busche T."/>
            <person name="Saydam E."/>
            <person name="Kalinowski J."/>
            <person name="Ruckert C."/>
            <person name="Blombach B."/>
        </authorList>
    </citation>
    <scope>NUCLEOTIDE SEQUENCE [LARGE SCALE GENOMIC DNA]</scope>
    <source>
        <strain evidence="1 2">DSM 1083</strain>
    </source>
</reference>
<proteinExistence type="predicted"/>